<feature type="transmembrane region" description="Helical" evidence="7">
    <location>
        <begin position="130"/>
        <end position="152"/>
    </location>
</feature>
<dbReference type="PANTHER" id="PTHR23501:SF197">
    <property type="entry name" value="COMD"/>
    <property type="match status" value="1"/>
</dbReference>
<keyword evidence="4 7" id="KW-0812">Transmembrane</keyword>
<feature type="domain" description="Major facilitator superfamily (MFS) profile" evidence="8">
    <location>
        <begin position="41"/>
        <end position="546"/>
    </location>
</feature>
<feature type="transmembrane region" description="Helical" evidence="7">
    <location>
        <begin position="164"/>
        <end position="182"/>
    </location>
</feature>
<feature type="transmembrane region" description="Helical" evidence="7">
    <location>
        <begin position="258"/>
        <end position="275"/>
    </location>
</feature>
<dbReference type="InterPro" id="IPR020846">
    <property type="entry name" value="MFS_dom"/>
</dbReference>
<dbReference type="STRING" id="1555112.LIP_0670"/>
<feature type="transmembrane region" description="Helical" evidence="7">
    <location>
        <begin position="296"/>
        <end position="319"/>
    </location>
</feature>
<feature type="transmembrane region" description="Helical" evidence="7">
    <location>
        <begin position="389"/>
        <end position="410"/>
    </location>
</feature>
<protein>
    <submittedName>
        <fullName evidence="9">Multidrug MFS transporter</fullName>
    </submittedName>
</protein>
<evidence type="ECO:0000256" key="6">
    <source>
        <dbReference type="ARBA" id="ARBA00023136"/>
    </source>
</evidence>
<dbReference type="InterPro" id="IPR011701">
    <property type="entry name" value="MFS"/>
</dbReference>
<feature type="transmembrane region" description="Helical" evidence="7">
    <location>
        <begin position="39"/>
        <end position="67"/>
    </location>
</feature>
<evidence type="ECO:0000256" key="1">
    <source>
        <dbReference type="ARBA" id="ARBA00004651"/>
    </source>
</evidence>
<feature type="transmembrane region" description="Helical" evidence="7">
    <location>
        <begin position="106"/>
        <end position="124"/>
    </location>
</feature>
<dbReference type="AlphaFoldDB" id="A0A0K2SHL4"/>
<dbReference type="PANTHER" id="PTHR23501">
    <property type="entry name" value="MAJOR FACILITATOR SUPERFAMILY"/>
    <property type="match status" value="1"/>
</dbReference>
<feature type="transmembrane region" description="Helical" evidence="7">
    <location>
        <begin position="524"/>
        <end position="542"/>
    </location>
</feature>
<feature type="transmembrane region" description="Helical" evidence="7">
    <location>
        <begin position="227"/>
        <end position="246"/>
    </location>
</feature>
<dbReference type="Gene3D" id="1.20.1250.20">
    <property type="entry name" value="MFS general substrate transporter like domains"/>
    <property type="match status" value="2"/>
</dbReference>
<feature type="transmembrane region" description="Helical" evidence="7">
    <location>
        <begin position="360"/>
        <end position="377"/>
    </location>
</feature>
<dbReference type="PRINTS" id="PR01036">
    <property type="entry name" value="TCRTETB"/>
</dbReference>
<feature type="transmembrane region" description="Helical" evidence="7">
    <location>
        <begin position="73"/>
        <end position="94"/>
    </location>
</feature>
<evidence type="ECO:0000256" key="3">
    <source>
        <dbReference type="ARBA" id="ARBA00022475"/>
    </source>
</evidence>
<dbReference type="KEGG" id="lpil:LIP_0670"/>
<evidence type="ECO:0000259" key="8">
    <source>
        <dbReference type="PROSITE" id="PS50850"/>
    </source>
</evidence>
<evidence type="ECO:0000256" key="2">
    <source>
        <dbReference type="ARBA" id="ARBA00022448"/>
    </source>
</evidence>
<reference evidence="10" key="1">
    <citation type="submission" date="2015-07" db="EMBL/GenBank/DDBJ databases">
        <title>Complete genome sequence and phylogenetic analysis of Limnochorda pilosa.</title>
        <authorList>
            <person name="Watanabe M."/>
            <person name="Kojima H."/>
            <person name="Fukui M."/>
        </authorList>
    </citation>
    <scope>NUCLEOTIDE SEQUENCE [LARGE SCALE GENOMIC DNA]</scope>
    <source>
        <strain evidence="10">HC45</strain>
    </source>
</reference>
<feature type="transmembrane region" description="Helical" evidence="7">
    <location>
        <begin position="331"/>
        <end position="353"/>
    </location>
</feature>
<keyword evidence="6 7" id="KW-0472">Membrane</keyword>
<evidence type="ECO:0000256" key="7">
    <source>
        <dbReference type="SAM" id="Phobius"/>
    </source>
</evidence>
<dbReference type="InterPro" id="IPR036259">
    <property type="entry name" value="MFS_trans_sf"/>
</dbReference>
<dbReference type="Pfam" id="PF07690">
    <property type="entry name" value="MFS_1"/>
    <property type="match status" value="1"/>
</dbReference>
<comment type="subcellular location">
    <subcellularLocation>
        <location evidence="1">Cell membrane</location>
        <topology evidence="1">Multi-pass membrane protein</topology>
    </subcellularLocation>
</comment>
<dbReference type="InterPro" id="IPR004638">
    <property type="entry name" value="EmrB-like"/>
</dbReference>
<feature type="transmembrane region" description="Helical" evidence="7">
    <location>
        <begin position="194"/>
        <end position="215"/>
    </location>
</feature>
<keyword evidence="3" id="KW-1003">Cell membrane</keyword>
<accession>A0A0K2SHL4</accession>
<proteinExistence type="predicted"/>
<dbReference type="FunFam" id="1.20.1720.10:FF:000004">
    <property type="entry name" value="EmrB/QacA family drug resistance transporter"/>
    <property type="match status" value="1"/>
</dbReference>
<evidence type="ECO:0000256" key="4">
    <source>
        <dbReference type="ARBA" id="ARBA00022692"/>
    </source>
</evidence>
<organism evidence="9 10">
    <name type="scientific">Limnochorda pilosa</name>
    <dbReference type="NCBI Taxonomy" id="1555112"/>
    <lineage>
        <taxon>Bacteria</taxon>
        <taxon>Bacillati</taxon>
        <taxon>Bacillota</taxon>
        <taxon>Limnochordia</taxon>
        <taxon>Limnochordales</taxon>
        <taxon>Limnochordaceae</taxon>
        <taxon>Limnochorda</taxon>
    </lineage>
</organism>
<dbReference type="CDD" id="cd17502">
    <property type="entry name" value="MFS_Azr1_MDR_like"/>
    <property type="match status" value="1"/>
</dbReference>
<gene>
    <name evidence="9" type="ORF">LIP_0670</name>
</gene>
<name>A0A0K2SHL4_LIMPI</name>
<dbReference type="Proteomes" id="UP000065807">
    <property type="component" value="Chromosome"/>
</dbReference>
<evidence type="ECO:0000313" key="9">
    <source>
        <dbReference type="EMBL" id="BAS26527.1"/>
    </source>
</evidence>
<dbReference type="PATRIC" id="fig|1555112.3.peg.700"/>
<keyword evidence="10" id="KW-1185">Reference proteome</keyword>
<dbReference type="EMBL" id="AP014924">
    <property type="protein sequence ID" value="BAS26527.1"/>
    <property type="molecule type" value="Genomic_DNA"/>
</dbReference>
<evidence type="ECO:0000256" key="5">
    <source>
        <dbReference type="ARBA" id="ARBA00022989"/>
    </source>
</evidence>
<reference evidence="10" key="2">
    <citation type="journal article" date="2016" name="Int. J. Syst. Evol. Microbiol.">
        <title>Complete genome sequence and cell structure of Limnochorda pilosa, a Gram-negative spore-former within the phylum Firmicutes.</title>
        <authorList>
            <person name="Watanabe M."/>
            <person name="Kojima H."/>
            <person name="Fukui M."/>
        </authorList>
    </citation>
    <scope>NUCLEOTIDE SEQUENCE [LARGE SCALE GENOMIC DNA]</scope>
    <source>
        <strain evidence="10">HC45</strain>
    </source>
</reference>
<sequence length="559" mass="59273">MTGMDGSVGRVRARAGAGARAGEGSAVQTTNRITGARRWWALGAVLVTMFFSSLDQTVVSTAMPVIIGELQGFSLYAWVFTAYMMASAITVPIYGKLSDVYGRKPFYVIGLSLFLLGSVASGAVRSMGQLIAARAFQGLGAGAMLSMPRATIGDIFNPRERGRWMGVISSVFGIASIVGPAVGGWITDNLGWRWVFYINLPVALLALGAVLYALPTVRTEHRARIDWTGSTLLVVGLVLLLLALTWAGVQYPWGSPRILGLFAGAFLFLGLFVAAERRAEEPVIAPELFRNRIFASTAAVALLISLGMFGSIMFLPLFVQGVLGETAQQSGHILTPMMLSFIGGSVVGGQLITRTGRYKLQAAVGALLMATGMYLLAKMGPTTAPGAVVRNVVIMGLGIGSVLPLLNVAVQNAFPYPLMGMVSATQQFVRSLGGIIAAPILGTVLVNTFSAELLQRMPTALRAAMAKLPAAERAALANPQGLINAETQAAIRARFAAFGSQGGELYHQFIEAVRGSLAAGTARLFAVGFIFAVLAVVSTLFLKEIRLKRDEFFTDPDQV</sequence>
<dbReference type="GO" id="GO:0022857">
    <property type="term" value="F:transmembrane transporter activity"/>
    <property type="evidence" value="ECO:0007669"/>
    <property type="project" value="InterPro"/>
</dbReference>
<evidence type="ECO:0000313" key="10">
    <source>
        <dbReference type="Proteomes" id="UP000065807"/>
    </source>
</evidence>
<dbReference type="GO" id="GO:0005886">
    <property type="term" value="C:plasma membrane"/>
    <property type="evidence" value="ECO:0007669"/>
    <property type="project" value="UniProtKB-SubCell"/>
</dbReference>
<dbReference type="SUPFAM" id="SSF103473">
    <property type="entry name" value="MFS general substrate transporter"/>
    <property type="match status" value="1"/>
</dbReference>
<dbReference type="NCBIfam" id="TIGR00711">
    <property type="entry name" value="efflux_EmrB"/>
    <property type="match status" value="1"/>
</dbReference>
<feature type="transmembrane region" description="Helical" evidence="7">
    <location>
        <begin position="431"/>
        <end position="451"/>
    </location>
</feature>
<keyword evidence="2" id="KW-0813">Transport</keyword>
<dbReference type="PROSITE" id="PS50850">
    <property type="entry name" value="MFS"/>
    <property type="match status" value="1"/>
</dbReference>
<keyword evidence="5 7" id="KW-1133">Transmembrane helix</keyword>